<dbReference type="RefSeq" id="WP_089972887.1">
    <property type="nucleotide sequence ID" value="NZ_FOCQ01000021.1"/>
</dbReference>
<comment type="similarity">
    <text evidence="5">Belongs to the Rap family.</text>
</comment>
<dbReference type="SMART" id="SM00028">
    <property type="entry name" value="TPR"/>
    <property type="match status" value="5"/>
</dbReference>
<evidence type="ECO:0000256" key="6">
    <source>
        <dbReference type="PROSITE-ProRule" id="PRU00339"/>
    </source>
</evidence>
<dbReference type="InterPro" id="IPR019734">
    <property type="entry name" value="TPR_rpt"/>
</dbReference>
<dbReference type="AlphaFoldDB" id="A0A1H8J208"/>
<dbReference type="PANTHER" id="PTHR46630:SF1">
    <property type="entry name" value="TETRATRICOPEPTIDE REPEAT PROTEIN 29"/>
    <property type="match status" value="1"/>
</dbReference>
<comment type="subcellular location">
    <subcellularLocation>
        <location evidence="1">Cytoplasm</location>
    </subcellularLocation>
</comment>
<keyword evidence="2" id="KW-0963">Cytoplasm</keyword>
<dbReference type="SUPFAM" id="SSF48452">
    <property type="entry name" value="TPR-like"/>
    <property type="match status" value="2"/>
</dbReference>
<evidence type="ECO:0000256" key="2">
    <source>
        <dbReference type="ARBA" id="ARBA00022490"/>
    </source>
</evidence>
<evidence type="ECO:0000256" key="3">
    <source>
        <dbReference type="ARBA" id="ARBA00022737"/>
    </source>
</evidence>
<dbReference type="STRING" id="1173111.SAMN05444955_1218"/>
<evidence type="ECO:0000256" key="5">
    <source>
        <dbReference type="ARBA" id="ARBA00038253"/>
    </source>
</evidence>
<dbReference type="EMBL" id="FOCQ01000021">
    <property type="protein sequence ID" value="SEN74762.1"/>
    <property type="molecule type" value="Genomic_DNA"/>
</dbReference>
<keyword evidence="4 6" id="KW-0802">TPR repeat</keyword>
<dbReference type="Pfam" id="PF13424">
    <property type="entry name" value="TPR_12"/>
    <property type="match status" value="1"/>
</dbReference>
<dbReference type="Gene3D" id="1.25.40.10">
    <property type="entry name" value="Tetratricopeptide repeat domain"/>
    <property type="match status" value="2"/>
</dbReference>
<keyword evidence="3" id="KW-0677">Repeat</keyword>
<evidence type="ECO:0000313" key="8">
    <source>
        <dbReference type="Proteomes" id="UP000199695"/>
    </source>
</evidence>
<proteinExistence type="inferred from homology"/>
<keyword evidence="8" id="KW-1185">Reference proteome</keyword>
<evidence type="ECO:0000256" key="4">
    <source>
        <dbReference type="ARBA" id="ARBA00022803"/>
    </source>
</evidence>
<gene>
    <name evidence="7" type="ORF">SAMN05444955_1218</name>
</gene>
<dbReference type="InterPro" id="IPR051476">
    <property type="entry name" value="Bac_ResReg_Asp_Phosphatase"/>
</dbReference>
<dbReference type="PANTHER" id="PTHR46630">
    <property type="entry name" value="TETRATRICOPEPTIDE REPEAT PROTEIN 29"/>
    <property type="match status" value="1"/>
</dbReference>
<name>A0A1H8J208_9BACL</name>
<evidence type="ECO:0000313" key="7">
    <source>
        <dbReference type="EMBL" id="SEN74762.1"/>
    </source>
</evidence>
<feature type="repeat" description="TPR" evidence="6">
    <location>
        <begin position="197"/>
        <end position="230"/>
    </location>
</feature>
<dbReference type="InterPro" id="IPR011990">
    <property type="entry name" value="TPR-like_helical_dom_sf"/>
</dbReference>
<dbReference type="GO" id="GO:0005737">
    <property type="term" value="C:cytoplasm"/>
    <property type="evidence" value="ECO:0007669"/>
    <property type="project" value="UniProtKB-SubCell"/>
</dbReference>
<organism evidence="7 8">
    <name type="scientific">Lihuaxuella thermophila</name>
    <dbReference type="NCBI Taxonomy" id="1173111"/>
    <lineage>
        <taxon>Bacteria</taxon>
        <taxon>Bacillati</taxon>
        <taxon>Bacillota</taxon>
        <taxon>Bacilli</taxon>
        <taxon>Bacillales</taxon>
        <taxon>Thermoactinomycetaceae</taxon>
        <taxon>Lihuaxuella</taxon>
    </lineage>
</organism>
<dbReference type="OrthoDB" id="2369808at2"/>
<dbReference type="PROSITE" id="PS50005">
    <property type="entry name" value="TPR"/>
    <property type="match status" value="1"/>
</dbReference>
<evidence type="ECO:0000256" key="1">
    <source>
        <dbReference type="ARBA" id="ARBA00004496"/>
    </source>
</evidence>
<accession>A0A1H8J208</accession>
<sequence>MGNCSYFQNDLEQAIQYINKGLEAYDESKEREQIKYNLFSNKIFYLINSSRSDEAFLILNEIWPLRSKIDKNNGALLDLYTFRASLFRDRGMNEEAIQVCEEGLKIAKSVRRRNRYLDLLTILGSIHLYQKDFDTAYDRFHLVLTLDSDFKHPRRHVEAHTWLGILHNSKKEWNLAREHLEKAIQISRETPNVLSCAKALIAMGNLYAFQEQYAEAIPFYQEAADLCEKRYKHRQYTALLKKAYCFVKMGKTDDADFVDCLKTKLDLEIILRLKSEDEVYEIL</sequence>
<reference evidence="7 8" key="1">
    <citation type="submission" date="2016-10" db="EMBL/GenBank/DDBJ databases">
        <authorList>
            <person name="de Groot N.N."/>
        </authorList>
    </citation>
    <scope>NUCLEOTIDE SEQUENCE [LARGE SCALE GENOMIC DNA]</scope>
    <source>
        <strain evidence="7 8">DSM 46701</strain>
    </source>
</reference>
<protein>
    <submittedName>
        <fullName evidence="7">Tetratricopeptide repeat-containing protein</fullName>
    </submittedName>
</protein>
<dbReference type="Proteomes" id="UP000199695">
    <property type="component" value="Unassembled WGS sequence"/>
</dbReference>